<evidence type="ECO:0000313" key="5">
    <source>
        <dbReference type="EMBL" id="KZS97885.1"/>
    </source>
</evidence>
<evidence type="ECO:0000256" key="2">
    <source>
        <dbReference type="ARBA" id="ARBA00018534"/>
    </source>
</evidence>
<dbReference type="PANTHER" id="PTHR38425:SF1">
    <property type="entry name" value="LONG CHRONOLOGICAL LIFESPAN PROTEIN 2"/>
    <property type="match status" value="1"/>
</dbReference>
<accession>A0A164ZNF1</accession>
<gene>
    <name evidence="5" type="ORF">SISNIDRAFT_449478</name>
</gene>
<comment type="similarity">
    <text evidence="1">Belongs to the LCL2 family.</text>
</comment>
<evidence type="ECO:0000256" key="4">
    <source>
        <dbReference type="SAM" id="SignalP"/>
    </source>
</evidence>
<reference evidence="5 6" key="1">
    <citation type="journal article" date="2016" name="Mol. Biol. Evol.">
        <title>Comparative Genomics of Early-Diverging Mushroom-Forming Fungi Provides Insights into the Origins of Lignocellulose Decay Capabilities.</title>
        <authorList>
            <person name="Nagy L.G."/>
            <person name="Riley R."/>
            <person name="Tritt A."/>
            <person name="Adam C."/>
            <person name="Daum C."/>
            <person name="Floudas D."/>
            <person name="Sun H."/>
            <person name="Yadav J.S."/>
            <person name="Pangilinan J."/>
            <person name="Larsson K.H."/>
            <person name="Matsuura K."/>
            <person name="Barry K."/>
            <person name="Labutti K."/>
            <person name="Kuo R."/>
            <person name="Ohm R.A."/>
            <person name="Bhattacharya S.S."/>
            <person name="Shirouzu T."/>
            <person name="Yoshinaga Y."/>
            <person name="Martin F.M."/>
            <person name="Grigoriev I.V."/>
            <person name="Hibbett D.S."/>
        </authorList>
    </citation>
    <scope>NUCLEOTIDE SEQUENCE [LARGE SCALE GENOMIC DNA]</scope>
    <source>
        <strain evidence="5 6">HHB9708</strain>
    </source>
</reference>
<evidence type="ECO:0000256" key="3">
    <source>
        <dbReference type="ARBA" id="ARBA00022729"/>
    </source>
</evidence>
<sequence length="116" mass="12400">MIFRTLCLLALLQSGFTLVAAQFNFFDQVFQQQQAQQRASGASGWAAQADAVPCSQYLCPDTLNCVEAPADCPCPHVQDIKCLVPDLVESGSATVVCVTGDEGCARIEKLASKGSW</sequence>
<proteinExistence type="inferred from homology"/>
<feature type="chain" id="PRO_5007854952" description="Long chronological lifespan protein 2" evidence="4">
    <location>
        <begin position="22"/>
        <end position="116"/>
    </location>
</feature>
<dbReference type="Proteomes" id="UP000076722">
    <property type="component" value="Unassembled WGS sequence"/>
</dbReference>
<evidence type="ECO:0000313" key="6">
    <source>
        <dbReference type="Proteomes" id="UP000076722"/>
    </source>
</evidence>
<keyword evidence="6" id="KW-1185">Reference proteome</keyword>
<dbReference type="GO" id="GO:0036503">
    <property type="term" value="P:ERAD pathway"/>
    <property type="evidence" value="ECO:0007669"/>
    <property type="project" value="TreeGrafter"/>
</dbReference>
<name>A0A164ZNF1_9AGAM</name>
<organism evidence="5 6">
    <name type="scientific">Sistotremastrum niveocremeum HHB9708</name>
    <dbReference type="NCBI Taxonomy" id="1314777"/>
    <lineage>
        <taxon>Eukaryota</taxon>
        <taxon>Fungi</taxon>
        <taxon>Dikarya</taxon>
        <taxon>Basidiomycota</taxon>
        <taxon>Agaricomycotina</taxon>
        <taxon>Agaricomycetes</taxon>
        <taxon>Sistotremastrales</taxon>
        <taxon>Sistotremastraceae</taxon>
        <taxon>Sertulicium</taxon>
        <taxon>Sertulicium niveocremeum</taxon>
    </lineage>
</organism>
<dbReference type="AlphaFoldDB" id="A0A164ZNF1"/>
<dbReference type="InterPro" id="IPR034543">
    <property type="entry name" value="LCL2"/>
</dbReference>
<feature type="signal peptide" evidence="4">
    <location>
        <begin position="1"/>
        <end position="21"/>
    </location>
</feature>
<dbReference type="OrthoDB" id="2234316at2759"/>
<protein>
    <recommendedName>
        <fullName evidence="2">Long chronological lifespan protein 2</fullName>
    </recommendedName>
</protein>
<evidence type="ECO:0000256" key="1">
    <source>
        <dbReference type="ARBA" id="ARBA00010545"/>
    </source>
</evidence>
<dbReference type="EMBL" id="KV419396">
    <property type="protein sequence ID" value="KZS97885.1"/>
    <property type="molecule type" value="Genomic_DNA"/>
</dbReference>
<dbReference type="STRING" id="1314777.A0A164ZNF1"/>
<dbReference type="PANTHER" id="PTHR38425">
    <property type="entry name" value="LONG CHRONOLOGICAL LIFESPAN PROTEIN 2"/>
    <property type="match status" value="1"/>
</dbReference>
<keyword evidence="3 4" id="KW-0732">Signal</keyword>